<organism evidence="1 2">
    <name type="scientific">Plasmodium vivax India VII</name>
    <dbReference type="NCBI Taxonomy" id="1077284"/>
    <lineage>
        <taxon>Eukaryota</taxon>
        <taxon>Sar</taxon>
        <taxon>Alveolata</taxon>
        <taxon>Apicomplexa</taxon>
        <taxon>Aconoidasida</taxon>
        <taxon>Haemosporida</taxon>
        <taxon>Plasmodiidae</taxon>
        <taxon>Plasmodium</taxon>
        <taxon>Plasmodium (Plasmodium)</taxon>
    </lineage>
</organism>
<protein>
    <submittedName>
        <fullName evidence="1">Uncharacterized protein</fullName>
    </submittedName>
</protein>
<gene>
    <name evidence="1" type="ORF">PVIIG_02705</name>
</gene>
<evidence type="ECO:0000313" key="2">
    <source>
        <dbReference type="Proteomes" id="UP000053562"/>
    </source>
</evidence>
<dbReference type="InterPro" id="IPR008780">
    <property type="entry name" value="Plasmodium_Vir"/>
</dbReference>
<dbReference type="Proteomes" id="UP000053562">
    <property type="component" value="Unassembled WGS sequence"/>
</dbReference>
<evidence type="ECO:0000313" key="1">
    <source>
        <dbReference type="EMBL" id="KMZ81223.1"/>
    </source>
</evidence>
<accession>A0A0J9V5F7</accession>
<dbReference type="OrthoDB" id="387985at2759"/>
<proteinExistence type="predicted"/>
<name>A0A0J9V5F7_PLAVI</name>
<dbReference type="AlphaFoldDB" id="A0A0J9V5F7"/>
<dbReference type="EMBL" id="KQ234252">
    <property type="protein sequence ID" value="KMZ81223.1"/>
    <property type="molecule type" value="Genomic_DNA"/>
</dbReference>
<sequence length="272" mass="31517">MGVCSRLLNSDKFYKTLDDNSRPIAFDNPYCKIISANINEYYKIMSVCNTVVNFLINNSQKNNKKISCIRCKLLNYWIKNQIKSIYDAVDKPDTNVVYGYIKTIMSTIIREKYNSNDKLCELELNVLYDEDWKAKKEFYEYCYDYKYVEFINKLNGSTCTKYQNFLENKTELYNNVDKILSDKNLNKCTYSYEEDEEEEVEEEKKDKCDPKVLLKELIPKEEVSVPGQKNLTGSSSISFLGLPDKRTASTAASVAGVSLLGLALYRVRRNAI</sequence>
<dbReference type="Pfam" id="PF05795">
    <property type="entry name" value="Plasmodium_Vir"/>
    <property type="match status" value="1"/>
</dbReference>
<reference evidence="1 2" key="1">
    <citation type="submission" date="2011-08" db="EMBL/GenBank/DDBJ databases">
        <title>The Genome Sequence of Plasmodium vivax India VII.</title>
        <authorList>
            <consortium name="The Broad Institute Genome Sequencing Platform"/>
            <consortium name="The Broad Institute Genome Sequencing Center for Infectious Disease"/>
            <person name="Neafsey D."/>
            <person name="Carlton J."/>
            <person name="Barnwell J."/>
            <person name="Collins W."/>
            <person name="Escalante A."/>
            <person name="Mullikin J."/>
            <person name="Saul A."/>
            <person name="Guigo R."/>
            <person name="Camara F."/>
            <person name="Young S.K."/>
            <person name="Zeng Q."/>
            <person name="Gargeya S."/>
            <person name="Fitzgerald M."/>
            <person name="Haas B."/>
            <person name="Abouelleil A."/>
            <person name="Alvarado L."/>
            <person name="Arachchi H.M."/>
            <person name="Berlin A."/>
            <person name="Brown A."/>
            <person name="Chapman S.B."/>
            <person name="Chen Z."/>
            <person name="Dunbar C."/>
            <person name="Freedman E."/>
            <person name="Gearin G."/>
            <person name="Gellesch M."/>
            <person name="Goldberg J."/>
            <person name="Griggs A."/>
            <person name="Gujja S."/>
            <person name="Heiman D."/>
            <person name="Howarth C."/>
            <person name="Larson L."/>
            <person name="Lui A."/>
            <person name="MacDonald P.J.P."/>
            <person name="Montmayeur A."/>
            <person name="Murphy C."/>
            <person name="Neiman D."/>
            <person name="Pearson M."/>
            <person name="Priest M."/>
            <person name="Roberts A."/>
            <person name="Saif S."/>
            <person name="Shea T."/>
            <person name="Shenoy N."/>
            <person name="Sisk P."/>
            <person name="Stolte C."/>
            <person name="Sykes S."/>
            <person name="Wortman J."/>
            <person name="Nusbaum C."/>
            <person name="Birren B."/>
        </authorList>
    </citation>
    <scope>NUCLEOTIDE SEQUENCE [LARGE SCALE GENOMIC DNA]</scope>
    <source>
        <strain evidence="1 2">India VII</strain>
    </source>
</reference>